<sequence>MKKILFILLCISVLLIACVKKEIVLPGNDTSKFTETEDDKLIVESVLAPNSTIDGSLAAFARYEKQPNEFPLTFKESITRFHHLVFEFDAVYPVKEMVIHNEDLVYIHIEYSFDKQGFTRIKTTDLNKGENRISLDGINAYAIRLVFPDDKKYTINDVYFTLALGMITKQREDWFNAFYQRKGWTGADGIFSFNLDGTHHLNNDSEKLFIFSDTFVGELYEEAEYRKTMVMINNSVGYLDPKKPLGENLTFFYKESLLGAPKTVFTPEAYQGRQLRNLLDYDGLNPGASKDGLLVKDSFGKQYLTEGNEAEFTIDLQAVKTLSSINIWNYNDEVSFGATEVSIYLSNDNLTYTLFETTTLALASGSNEEQLTKSIELSEEARFVKFLIKNNESKIGLGKIYIEDHNLAPLFGTIFGKEAVTELNGVENSSRLWLQDGLVLNNKFYVYPILVKDVPGAFKVHSVNLIEVPIVNNRLVYEETKYLNTPLQVRTDDGGEIFYGAGIMEHVDKDGYIYIYGYKDLNGRFLTVARYKPEDIKDFNKYEFFDGVSFQRDIRKSAPLMKGVSAELSVTYLEEGENKGKYMLVSIENTTSGRVVISYSDTPYGPFSPFEMIYQTTEHTYLDAFTYNAKMHPSISKPGRYIITYNVNSTNMNSLRNSLIYYPRFIELIEVKRKEAKWNKGI</sequence>
<keyword evidence="4" id="KW-1185">Reference proteome</keyword>
<evidence type="ECO:0000259" key="1">
    <source>
        <dbReference type="Pfam" id="PF00754"/>
    </source>
</evidence>
<proteinExistence type="predicted"/>
<dbReference type="Pfam" id="PF00754">
    <property type="entry name" value="F5_F8_type_C"/>
    <property type="match status" value="1"/>
</dbReference>
<dbReference type="InterPro" id="IPR000421">
    <property type="entry name" value="FA58C"/>
</dbReference>
<evidence type="ECO:0000313" key="3">
    <source>
        <dbReference type="EMBL" id="VEU83312.1"/>
    </source>
</evidence>
<dbReference type="InterPro" id="IPR008979">
    <property type="entry name" value="Galactose-bd-like_sf"/>
</dbReference>
<evidence type="ECO:0000313" key="4">
    <source>
        <dbReference type="Proteomes" id="UP000290909"/>
    </source>
</evidence>
<feature type="domain" description="DUF4185" evidence="2">
    <location>
        <begin position="505"/>
        <end position="636"/>
    </location>
</feature>
<dbReference type="InterPro" id="IPR025442">
    <property type="entry name" value="DUF4185"/>
</dbReference>
<dbReference type="Pfam" id="PF13810">
    <property type="entry name" value="DUF4185"/>
    <property type="match status" value="1"/>
</dbReference>
<dbReference type="KEGG" id="ahk:NCTC10172_01387"/>
<dbReference type="PROSITE" id="PS51257">
    <property type="entry name" value="PROKAR_LIPOPROTEIN"/>
    <property type="match status" value="1"/>
</dbReference>
<evidence type="ECO:0000259" key="2">
    <source>
        <dbReference type="Pfam" id="PF13810"/>
    </source>
</evidence>
<dbReference type="AlphaFoldDB" id="A0A449BLK7"/>
<protein>
    <submittedName>
        <fullName evidence="3">F5/8 type C domain</fullName>
    </submittedName>
</protein>
<dbReference type="STRING" id="1408416.GCA_000702765_00551"/>
<gene>
    <name evidence="3" type="ORF">NCTC10172_01387</name>
</gene>
<dbReference type="Gene3D" id="2.60.120.260">
    <property type="entry name" value="Galactose-binding domain-like"/>
    <property type="match status" value="1"/>
</dbReference>
<name>A0A449BLK7_9MOLU</name>
<reference evidence="3 4" key="1">
    <citation type="submission" date="2019-01" db="EMBL/GenBank/DDBJ databases">
        <authorList>
            <consortium name="Pathogen Informatics"/>
        </authorList>
    </citation>
    <scope>NUCLEOTIDE SEQUENCE [LARGE SCALE GENOMIC DNA]</scope>
    <source>
        <strain evidence="3 4">NCTC10172</strain>
    </source>
</reference>
<dbReference type="Proteomes" id="UP000290909">
    <property type="component" value="Chromosome"/>
</dbReference>
<organism evidence="3 4">
    <name type="scientific">Acholeplasma hippikon</name>
    <dbReference type="NCBI Taxonomy" id="264636"/>
    <lineage>
        <taxon>Bacteria</taxon>
        <taxon>Bacillati</taxon>
        <taxon>Mycoplasmatota</taxon>
        <taxon>Mollicutes</taxon>
        <taxon>Acholeplasmatales</taxon>
        <taxon>Acholeplasmataceae</taxon>
        <taxon>Acholeplasma</taxon>
    </lineage>
</organism>
<accession>A0A449BLK7</accession>
<dbReference type="SUPFAM" id="SSF49785">
    <property type="entry name" value="Galactose-binding domain-like"/>
    <property type="match status" value="1"/>
</dbReference>
<feature type="domain" description="F5/8 type C" evidence="1">
    <location>
        <begin position="309"/>
        <end position="396"/>
    </location>
</feature>
<dbReference type="EMBL" id="LR215050">
    <property type="protein sequence ID" value="VEU83312.1"/>
    <property type="molecule type" value="Genomic_DNA"/>
</dbReference>